<dbReference type="EMBL" id="PPSL01000002">
    <property type="protein sequence ID" value="PQJ11232.1"/>
    <property type="molecule type" value="Genomic_DNA"/>
</dbReference>
<evidence type="ECO:0000313" key="1">
    <source>
        <dbReference type="EMBL" id="PQJ11232.1"/>
    </source>
</evidence>
<dbReference type="AlphaFoldDB" id="A0A2S7SWC2"/>
<comment type="caution">
    <text evidence="1">The sequence shown here is derived from an EMBL/GenBank/DDBJ whole genome shotgun (WGS) entry which is preliminary data.</text>
</comment>
<gene>
    <name evidence="1" type="ORF">CJD36_005345</name>
</gene>
<name>A0A2S7SWC2_9BACT</name>
<organism evidence="1 2">
    <name type="scientific">Flavipsychrobacter stenotrophus</name>
    <dbReference type="NCBI Taxonomy" id="2077091"/>
    <lineage>
        <taxon>Bacteria</taxon>
        <taxon>Pseudomonadati</taxon>
        <taxon>Bacteroidota</taxon>
        <taxon>Chitinophagia</taxon>
        <taxon>Chitinophagales</taxon>
        <taxon>Chitinophagaceae</taxon>
        <taxon>Flavipsychrobacter</taxon>
    </lineage>
</organism>
<keyword evidence="2" id="KW-1185">Reference proteome</keyword>
<sequence>MDEDIELAIESADGVIDCRLEPKRNEDTDELYYSVTILYPDMVSGFFRSEIYCYDLVRVGGSHVFDSAVEEKIKALEGKLGEAVRKAR</sequence>
<reference evidence="1 2" key="1">
    <citation type="submission" date="2018-01" db="EMBL/GenBank/DDBJ databases">
        <title>A novel member of the phylum Bacteroidetes isolated from glacier ice.</title>
        <authorList>
            <person name="Liu Q."/>
            <person name="Xin Y.-H."/>
        </authorList>
    </citation>
    <scope>NUCLEOTIDE SEQUENCE [LARGE SCALE GENOMIC DNA]</scope>
    <source>
        <strain evidence="1 2">RB1R16</strain>
    </source>
</reference>
<accession>A0A2S7SWC2</accession>
<dbReference type="RefSeq" id="WP_105038111.1">
    <property type="nucleotide sequence ID" value="NZ_PPSL01000002.1"/>
</dbReference>
<evidence type="ECO:0000313" key="2">
    <source>
        <dbReference type="Proteomes" id="UP000239872"/>
    </source>
</evidence>
<proteinExistence type="predicted"/>
<protein>
    <submittedName>
        <fullName evidence="1">Uncharacterized protein</fullName>
    </submittedName>
</protein>
<dbReference type="Proteomes" id="UP000239872">
    <property type="component" value="Unassembled WGS sequence"/>
</dbReference>